<dbReference type="Pfam" id="PF00234">
    <property type="entry name" value="Tryp_alpha_amyl"/>
    <property type="match status" value="1"/>
</dbReference>
<dbReference type="SUPFAM" id="SSF47699">
    <property type="entry name" value="Bifunctional inhibitor/lipid-transfer protein/seed storage 2S albumin"/>
    <property type="match status" value="1"/>
</dbReference>
<dbReference type="PANTHER" id="PTHR33214">
    <property type="entry name" value="BIFUNCTIONAL INHIBITOR/LIPID-TRANSFER PROTEIN/SEED STORAGE 2S ALBUMIN SUPERFAMILY PROTEIN"/>
    <property type="match status" value="1"/>
</dbReference>
<sequence length="96" mass="10210">MKKGSSIFAIFFVTTLVILLGELFVAKAVTCNVSELSPCADAIIKGTPASPACCAKLKEQIPCLCGYIKDPKLKPYIDSPNAKKVSQTCGVPFPKC</sequence>
<dbReference type="InterPro" id="IPR033872">
    <property type="entry name" value="nsLTP2"/>
</dbReference>
<comment type="caution">
    <text evidence="5">The sequence shown here is derived from an EMBL/GenBank/DDBJ whole genome shotgun (WGS) entry which is preliminary data.</text>
</comment>
<dbReference type="AlphaFoldDB" id="A0A9J5ZQK9"/>
<evidence type="ECO:0000313" key="5">
    <source>
        <dbReference type="EMBL" id="KAG5614387.1"/>
    </source>
</evidence>
<dbReference type="GO" id="GO:0006869">
    <property type="term" value="P:lipid transport"/>
    <property type="evidence" value="ECO:0007669"/>
    <property type="project" value="InterPro"/>
</dbReference>
<dbReference type="Proteomes" id="UP000824120">
    <property type="component" value="Chromosome 3"/>
</dbReference>
<name>A0A9J5ZQK9_SOLCO</name>
<organism evidence="5 6">
    <name type="scientific">Solanum commersonii</name>
    <name type="common">Commerson's wild potato</name>
    <name type="synonym">Commerson's nightshade</name>
    <dbReference type="NCBI Taxonomy" id="4109"/>
    <lineage>
        <taxon>Eukaryota</taxon>
        <taxon>Viridiplantae</taxon>
        <taxon>Streptophyta</taxon>
        <taxon>Embryophyta</taxon>
        <taxon>Tracheophyta</taxon>
        <taxon>Spermatophyta</taxon>
        <taxon>Magnoliopsida</taxon>
        <taxon>eudicotyledons</taxon>
        <taxon>Gunneridae</taxon>
        <taxon>Pentapetalae</taxon>
        <taxon>asterids</taxon>
        <taxon>lamiids</taxon>
        <taxon>Solanales</taxon>
        <taxon>Solanaceae</taxon>
        <taxon>Solanoideae</taxon>
        <taxon>Solaneae</taxon>
        <taxon>Solanum</taxon>
    </lineage>
</organism>
<accession>A0A9J5ZQK9</accession>
<dbReference type="EMBL" id="JACXVP010000003">
    <property type="protein sequence ID" value="KAG5614387.1"/>
    <property type="molecule type" value="Genomic_DNA"/>
</dbReference>
<keyword evidence="6" id="KW-1185">Reference proteome</keyword>
<evidence type="ECO:0000256" key="2">
    <source>
        <dbReference type="ARBA" id="ARBA00023121"/>
    </source>
</evidence>
<dbReference type="InterPro" id="IPR036312">
    <property type="entry name" value="Bifun_inhib/LTP/seed_sf"/>
</dbReference>
<gene>
    <name evidence="5" type="ORF">H5410_014211</name>
</gene>
<evidence type="ECO:0000259" key="4">
    <source>
        <dbReference type="SMART" id="SM00499"/>
    </source>
</evidence>
<dbReference type="CDD" id="cd01959">
    <property type="entry name" value="nsLTP2"/>
    <property type="match status" value="1"/>
</dbReference>
<protein>
    <recommendedName>
        <fullName evidence="4">Bifunctional inhibitor/plant lipid transfer protein/seed storage helical domain-containing protein</fullName>
    </recommendedName>
</protein>
<dbReference type="Gene3D" id="1.10.110.10">
    <property type="entry name" value="Plant lipid-transfer and hydrophobic proteins"/>
    <property type="match status" value="1"/>
</dbReference>
<evidence type="ECO:0000313" key="6">
    <source>
        <dbReference type="Proteomes" id="UP000824120"/>
    </source>
</evidence>
<evidence type="ECO:0000256" key="3">
    <source>
        <dbReference type="SAM" id="SignalP"/>
    </source>
</evidence>
<keyword evidence="2" id="KW-0446">Lipid-binding</keyword>
<dbReference type="PANTHER" id="PTHR33214:SF52">
    <property type="entry name" value="BIFUNCTIONAL INHIBITOR_PLANT LIPID TRANSFER PROTEIN_SEED STORAGE HELICAL DOMAIN-CONTAINING PROTEIN"/>
    <property type="match status" value="1"/>
</dbReference>
<reference evidence="5 6" key="1">
    <citation type="submission" date="2020-09" db="EMBL/GenBank/DDBJ databases">
        <title>De no assembly of potato wild relative species, Solanum commersonii.</title>
        <authorList>
            <person name="Cho K."/>
        </authorList>
    </citation>
    <scope>NUCLEOTIDE SEQUENCE [LARGE SCALE GENOMIC DNA]</scope>
    <source>
        <strain evidence="5">LZ3.2</strain>
        <tissue evidence="5">Leaf</tissue>
    </source>
</reference>
<feature type="signal peptide" evidence="3">
    <location>
        <begin position="1"/>
        <end position="28"/>
    </location>
</feature>
<dbReference type="OrthoDB" id="665742at2759"/>
<proteinExistence type="predicted"/>
<dbReference type="SMART" id="SM00499">
    <property type="entry name" value="AAI"/>
    <property type="match status" value="1"/>
</dbReference>
<keyword evidence="3" id="KW-0732">Signal</keyword>
<feature type="chain" id="PRO_5039908449" description="Bifunctional inhibitor/plant lipid transfer protein/seed storage helical domain-containing protein" evidence="3">
    <location>
        <begin position="29"/>
        <end position="96"/>
    </location>
</feature>
<evidence type="ECO:0000256" key="1">
    <source>
        <dbReference type="ARBA" id="ARBA00022448"/>
    </source>
</evidence>
<dbReference type="GO" id="GO:0008289">
    <property type="term" value="F:lipid binding"/>
    <property type="evidence" value="ECO:0007669"/>
    <property type="project" value="UniProtKB-KW"/>
</dbReference>
<keyword evidence="1" id="KW-0813">Transport</keyword>
<dbReference type="InterPro" id="IPR016140">
    <property type="entry name" value="Bifunc_inhib/LTP/seed_store"/>
</dbReference>
<feature type="domain" description="Bifunctional inhibitor/plant lipid transfer protein/seed storage helical" evidence="4">
    <location>
        <begin position="31"/>
        <end position="96"/>
    </location>
</feature>